<evidence type="ECO:0000256" key="1">
    <source>
        <dbReference type="SAM" id="MobiDB-lite"/>
    </source>
</evidence>
<evidence type="ECO:0000313" key="2">
    <source>
        <dbReference type="EMBL" id="OJD20532.1"/>
    </source>
</evidence>
<dbReference type="AlphaFoldDB" id="A0A1J9QXH0"/>
<keyword evidence="3" id="KW-1185">Reference proteome</keyword>
<name>A0A1J9QXH0_9EURO</name>
<protein>
    <recommendedName>
        <fullName evidence="4">Peptidase A2 domain-containing protein</fullName>
    </recommendedName>
</protein>
<organism evidence="2 3">
    <name type="scientific">Blastomyces percursus</name>
    <dbReference type="NCBI Taxonomy" id="1658174"/>
    <lineage>
        <taxon>Eukaryota</taxon>
        <taxon>Fungi</taxon>
        <taxon>Dikarya</taxon>
        <taxon>Ascomycota</taxon>
        <taxon>Pezizomycotina</taxon>
        <taxon>Eurotiomycetes</taxon>
        <taxon>Eurotiomycetidae</taxon>
        <taxon>Onygenales</taxon>
        <taxon>Ajellomycetaceae</taxon>
        <taxon>Blastomyces</taxon>
    </lineage>
</organism>
<reference evidence="2 3" key="1">
    <citation type="submission" date="2015-08" db="EMBL/GenBank/DDBJ databases">
        <title>Emmonsia species relationships and genome sequence.</title>
        <authorList>
            <person name="Cuomo C.A."/>
            <person name="Schwartz I.S."/>
            <person name="Kenyon C."/>
            <person name="De Hoog G.S."/>
            <person name="Govender N.P."/>
            <person name="Botha A."/>
            <person name="Moreno L."/>
            <person name="De Vries M."/>
            <person name="Munoz J.F."/>
            <person name="Stielow J.B."/>
        </authorList>
    </citation>
    <scope>NUCLEOTIDE SEQUENCE [LARGE SCALE GENOMIC DNA]</scope>
    <source>
        <strain evidence="2 3">EI222</strain>
    </source>
</reference>
<sequence length="408" mass="45809">MKDESQEDIYEPSPNDQEAYYEDEYYDDLQDKNLDSYEQQYNNGNDAFYANHEPDDTDRRIGSHSRIRDAHDESDGPSAFNVVIADEAGNSVIKARDYTQPQGYAFRSWRYATATAYFQTPADSVQICLDSGCTMSLIGKTLAAQVGGNYLQTKPILLSSIGSTHTSDTCVIFMMYLPGLHQGKPKTARIRVEAHLVNTLKANILLGMDVMAPEGIIIDPVKRTAIITSCEKIQVPIQITAKEHRVRRQPVYVMSRCIIPPSQTARVPIQVKANLVDRDYMFDPCDINTNLAMYTHIADAKFHSIQVTNRTTKPVTLQKKCRVGCLSEIEDAEVYAAHITDSPPSLSKDKQLLVSCTSATTVKLSNGVTVYNQGTRVDELSALEQHYDIWNDNGEFVNLPEEKWMEIC</sequence>
<accession>A0A1J9QXH0</accession>
<dbReference type="EMBL" id="LGTZ01001825">
    <property type="protein sequence ID" value="OJD20532.1"/>
    <property type="molecule type" value="Genomic_DNA"/>
</dbReference>
<comment type="caution">
    <text evidence="2">The sequence shown here is derived from an EMBL/GenBank/DDBJ whole genome shotgun (WGS) entry which is preliminary data.</text>
</comment>
<proteinExistence type="predicted"/>
<dbReference type="Proteomes" id="UP000242791">
    <property type="component" value="Unassembled WGS sequence"/>
</dbReference>
<dbReference type="Gene3D" id="2.40.70.10">
    <property type="entry name" value="Acid Proteases"/>
    <property type="match status" value="1"/>
</dbReference>
<dbReference type="VEuPathDB" id="FungiDB:ACJ73_08132"/>
<dbReference type="OrthoDB" id="4358334at2759"/>
<evidence type="ECO:0000313" key="3">
    <source>
        <dbReference type="Proteomes" id="UP000242791"/>
    </source>
</evidence>
<dbReference type="InterPro" id="IPR021109">
    <property type="entry name" value="Peptidase_aspartic_dom_sf"/>
</dbReference>
<feature type="region of interest" description="Disordered" evidence="1">
    <location>
        <begin position="38"/>
        <end position="75"/>
    </location>
</feature>
<feature type="compositionally biased region" description="Basic and acidic residues" evidence="1">
    <location>
        <begin position="52"/>
        <end position="74"/>
    </location>
</feature>
<evidence type="ECO:0008006" key="4">
    <source>
        <dbReference type="Google" id="ProtNLM"/>
    </source>
</evidence>
<gene>
    <name evidence="2" type="ORF">ACJ73_08132</name>
</gene>